<dbReference type="InterPro" id="IPR013087">
    <property type="entry name" value="Znf_C2H2_type"/>
</dbReference>
<dbReference type="InterPro" id="IPR036236">
    <property type="entry name" value="Znf_C2H2_sf"/>
</dbReference>
<dbReference type="AlphaFoldDB" id="A0AAV5TKT3"/>
<dbReference type="Gene3D" id="3.30.160.60">
    <property type="entry name" value="Classic Zinc Finger"/>
    <property type="match status" value="1"/>
</dbReference>
<feature type="region of interest" description="Disordered" evidence="2">
    <location>
        <begin position="49"/>
        <end position="83"/>
    </location>
</feature>
<feature type="compositionally biased region" description="Low complexity" evidence="2">
    <location>
        <begin position="58"/>
        <end position="71"/>
    </location>
</feature>
<proteinExistence type="predicted"/>
<dbReference type="GO" id="GO:0008270">
    <property type="term" value="F:zinc ion binding"/>
    <property type="evidence" value="ECO:0007669"/>
    <property type="project" value="UniProtKB-KW"/>
</dbReference>
<dbReference type="SUPFAM" id="SSF57667">
    <property type="entry name" value="beta-beta-alpha zinc fingers"/>
    <property type="match status" value="1"/>
</dbReference>
<evidence type="ECO:0000259" key="3">
    <source>
        <dbReference type="PROSITE" id="PS50157"/>
    </source>
</evidence>
<keyword evidence="1" id="KW-0479">Metal-binding</keyword>
<gene>
    <name evidence="4" type="ORF">PENTCL1PPCAC_17012</name>
</gene>
<dbReference type="PROSITE" id="PS50157">
    <property type="entry name" value="ZINC_FINGER_C2H2_2"/>
    <property type="match status" value="1"/>
</dbReference>
<feature type="non-terminal residue" evidence="4">
    <location>
        <position position="127"/>
    </location>
</feature>
<keyword evidence="1" id="KW-0863">Zinc-finger</keyword>
<organism evidence="4 5">
    <name type="scientific">Pristionchus entomophagus</name>
    <dbReference type="NCBI Taxonomy" id="358040"/>
    <lineage>
        <taxon>Eukaryota</taxon>
        <taxon>Metazoa</taxon>
        <taxon>Ecdysozoa</taxon>
        <taxon>Nematoda</taxon>
        <taxon>Chromadorea</taxon>
        <taxon>Rhabditida</taxon>
        <taxon>Rhabditina</taxon>
        <taxon>Diplogasteromorpha</taxon>
        <taxon>Diplogasteroidea</taxon>
        <taxon>Neodiplogasteridae</taxon>
        <taxon>Pristionchus</taxon>
    </lineage>
</organism>
<accession>A0AAV5TKT3</accession>
<protein>
    <recommendedName>
        <fullName evidence="3">C2H2-type domain-containing protein</fullName>
    </recommendedName>
</protein>
<feature type="compositionally biased region" description="Basic and acidic residues" evidence="2">
    <location>
        <begin position="72"/>
        <end position="82"/>
    </location>
</feature>
<dbReference type="Proteomes" id="UP001432027">
    <property type="component" value="Unassembled WGS sequence"/>
</dbReference>
<dbReference type="PROSITE" id="PS00028">
    <property type="entry name" value="ZINC_FINGER_C2H2_1"/>
    <property type="match status" value="1"/>
</dbReference>
<sequence length="127" mass="14283">GLSTEVESLKRERSKAISQDPNSDDMIRSLLYGMSGSIGLMIESINERSDKENRLDETVSSDTTLLTNTDTPVREEHPDTPAKRRYSSILENTNTAAAKIFECSKCEKKFDTEQGLKHHVNVHRGEN</sequence>
<reference evidence="4" key="1">
    <citation type="submission" date="2023-10" db="EMBL/GenBank/DDBJ databases">
        <title>Genome assembly of Pristionchus species.</title>
        <authorList>
            <person name="Yoshida K."/>
            <person name="Sommer R.J."/>
        </authorList>
    </citation>
    <scope>NUCLEOTIDE SEQUENCE</scope>
    <source>
        <strain evidence="4">RS0144</strain>
    </source>
</reference>
<evidence type="ECO:0000313" key="4">
    <source>
        <dbReference type="EMBL" id="GMS94837.1"/>
    </source>
</evidence>
<comment type="caution">
    <text evidence="4">The sequence shown here is derived from an EMBL/GenBank/DDBJ whole genome shotgun (WGS) entry which is preliminary data.</text>
</comment>
<evidence type="ECO:0000256" key="2">
    <source>
        <dbReference type="SAM" id="MobiDB-lite"/>
    </source>
</evidence>
<evidence type="ECO:0000256" key="1">
    <source>
        <dbReference type="PROSITE-ProRule" id="PRU00042"/>
    </source>
</evidence>
<feature type="domain" description="C2H2-type" evidence="3">
    <location>
        <begin position="101"/>
        <end position="127"/>
    </location>
</feature>
<dbReference type="EMBL" id="BTSX01000004">
    <property type="protein sequence ID" value="GMS94837.1"/>
    <property type="molecule type" value="Genomic_DNA"/>
</dbReference>
<name>A0AAV5TKT3_9BILA</name>
<evidence type="ECO:0000313" key="5">
    <source>
        <dbReference type="Proteomes" id="UP001432027"/>
    </source>
</evidence>
<dbReference type="SMART" id="SM00355">
    <property type="entry name" value="ZnF_C2H2"/>
    <property type="match status" value="1"/>
</dbReference>
<keyword evidence="5" id="KW-1185">Reference proteome</keyword>
<feature type="region of interest" description="Disordered" evidence="2">
    <location>
        <begin position="1"/>
        <end position="22"/>
    </location>
</feature>
<feature type="non-terminal residue" evidence="4">
    <location>
        <position position="1"/>
    </location>
</feature>
<keyword evidence="1" id="KW-0862">Zinc</keyword>